<dbReference type="InterPro" id="IPR050827">
    <property type="entry name" value="CRP1_MDG1_kinase"/>
</dbReference>
<dbReference type="Proteomes" id="UP000264071">
    <property type="component" value="Unassembled WGS sequence"/>
</dbReference>
<dbReference type="CDD" id="cd07184">
    <property type="entry name" value="E_set_Isoamylase_like_N"/>
    <property type="match status" value="1"/>
</dbReference>
<dbReference type="InterPro" id="IPR032640">
    <property type="entry name" value="AMPK1_CBM"/>
</dbReference>
<dbReference type="PANTHER" id="PTHR10343">
    <property type="entry name" value="5'-AMP-ACTIVATED PROTEIN KINASE , BETA SUBUNIT"/>
    <property type="match status" value="1"/>
</dbReference>
<protein>
    <recommendedName>
        <fullName evidence="2">AMP-activated protein kinase glycogen-binding domain-containing protein</fullName>
    </recommendedName>
</protein>
<comment type="similarity">
    <text evidence="1">Belongs to the 5'-AMP-activated protein kinase beta subunit family.</text>
</comment>
<dbReference type="EMBL" id="DPIY01000012">
    <property type="protein sequence ID" value="HCT58962.1"/>
    <property type="molecule type" value="Genomic_DNA"/>
</dbReference>
<feature type="domain" description="AMP-activated protein kinase glycogen-binding" evidence="2">
    <location>
        <begin position="169"/>
        <end position="230"/>
    </location>
</feature>
<name>A0A3D4VE16_9BACT</name>
<organism evidence="3 4">
    <name type="scientific">Gemmatimonas aurantiaca</name>
    <dbReference type="NCBI Taxonomy" id="173480"/>
    <lineage>
        <taxon>Bacteria</taxon>
        <taxon>Pseudomonadati</taxon>
        <taxon>Gemmatimonadota</taxon>
        <taxon>Gemmatimonadia</taxon>
        <taxon>Gemmatimonadales</taxon>
        <taxon>Gemmatimonadaceae</taxon>
        <taxon>Gemmatimonas</taxon>
    </lineage>
</organism>
<dbReference type="PANTHER" id="PTHR10343:SF84">
    <property type="entry name" value="5'-AMP-ACTIVATED PROTEIN KINASE SUBUNIT BETA-1"/>
    <property type="match status" value="1"/>
</dbReference>
<evidence type="ECO:0000256" key="1">
    <source>
        <dbReference type="ARBA" id="ARBA00010926"/>
    </source>
</evidence>
<accession>A0A3D4VE16</accession>
<evidence type="ECO:0000313" key="4">
    <source>
        <dbReference type="Proteomes" id="UP000264071"/>
    </source>
</evidence>
<evidence type="ECO:0000259" key="2">
    <source>
        <dbReference type="Pfam" id="PF16561"/>
    </source>
</evidence>
<dbReference type="AlphaFoldDB" id="A0A3D4VE16"/>
<dbReference type="InterPro" id="IPR014756">
    <property type="entry name" value="Ig_E-set"/>
</dbReference>
<dbReference type="SUPFAM" id="SSF81296">
    <property type="entry name" value="E set domains"/>
    <property type="match status" value="1"/>
</dbReference>
<sequence>MNDRFRSPREGGAPSSADFREGEDDLLLRQVRAALTPMPAVDRRAIAQILTAVADRKRTPWQRFLGRFEGVREWWQFSTPPLARVGGMAALALTVGFVARGYLMRPDARVDGRAGAGMVATGVATGVSPQEIPLGPQQGTTLRAVEGTADASTLPIPVQFMLDAREVAGGTTVSLVGDFNDWDVNAIPLTLDNGVWSATLPLPPGRHVYAFVVNGKRWIADPRAPQAPDADFGRPGSVILVRTP</sequence>
<dbReference type="InterPro" id="IPR013783">
    <property type="entry name" value="Ig-like_fold"/>
</dbReference>
<dbReference type="Pfam" id="PF16561">
    <property type="entry name" value="AMPK1_CBM"/>
    <property type="match status" value="1"/>
</dbReference>
<comment type="caution">
    <text evidence="3">The sequence shown here is derived from an EMBL/GenBank/DDBJ whole genome shotgun (WGS) entry which is preliminary data.</text>
</comment>
<evidence type="ECO:0000313" key="3">
    <source>
        <dbReference type="EMBL" id="HCT58962.1"/>
    </source>
</evidence>
<proteinExistence type="inferred from homology"/>
<reference evidence="3 4" key="1">
    <citation type="journal article" date="2018" name="Nat. Biotechnol.">
        <title>A standardized bacterial taxonomy based on genome phylogeny substantially revises the tree of life.</title>
        <authorList>
            <person name="Parks D.H."/>
            <person name="Chuvochina M."/>
            <person name="Waite D.W."/>
            <person name="Rinke C."/>
            <person name="Skarshewski A."/>
            <person name="Chaumeil P.A."/>
            <person name="Hugenholtz P."/>
        </authorList>
    </citation>
    <scope>NUCLEOTIDE SEQUENCE [LARGE SCALE GENOMIC DNA]</scope>
    <source>
        <strain evidence="3">UBA8844</strain>
    </source>
</reference>
<dbReference type="Gene3D" id="2.60.40.10">
    <property type="entry name" value="Immunoglobulins"/>
    <property type="match status" value="1"/>
</dbReference>
<gene>
    <name evidence="3" type="ORF">DGD08_17310</name>
</gene>